<dbReference type="Proteomes" id="UP001232536">
    <property type="component" value="Unassembled WGS sequence"/>
</dbReference>
<dbReference type="SMART" id="SM00332">
    <property type="entry name" value="PP2Cc"/>
    <property type="match status" value="1"/>
</dbReference>
<evidence type="ECO:0000256" key="1">
    <source>
        <dbReference type="SAM" id="MobiDB-lite"/>
    </source>
</evidence>
<evidence type="ECO:0000313" key="3">
    <source>
        <dbReference type="EMBL" id="MDO8106955.1"/>
    </source>
</evidence>
<evidence type="ECO:0000259" key="2">
    <source>
        <dbReference type="PROSITE" id="PS51746"/>
    </source>
</evidence>
<dbReference type="SMART" id="SM00331">
    <property type="entry name" value="PP2C_SIG"/>
    <property type="match status" value="1"/>
</dbReference>
<feature type="compositionally biased region" description="Polar residues" evidence="1">
    <location>
        <begin position="293"/>
        <end position="302"/>
    </location>
</feature>
<dbReference type="RefSeq" id="WP_304600593.1">
    <property type="nucleotide sequence ID" value="NZ_JAUQYO010000001.1"/>
</dbReference>
<dbReference type="Pfam" id="PF13672">
    <property type="entry name" value="PP2C_2"/>
    <property type="match status" value="1"/>
</dbReference>
<protein>
    <submittedName>
        <fullName evidence="3">Protein phosphatase 2C domain-containing protein</fullName>
    </submittedName>
</protein>
<dbReference type="InterPro" id="IPR001932">
    <property type="entry name" value="PPM-type_phosphatase-like_dom"/>
</dbReference>
<feature type="domain" description="PPM-type phosphatase" evidence="2">
    <location>
        <begin position="6"/>
        <end position="240"/>
    </location>
</feature>
<feature type="region of interest" description="Disordered" evidence="1">
    <location>
        <begin position="273"/>
        <end position="302"/>
    </location>
</feature>
<dbReference type="Gene3D" id="3.60.40.10">
    <property type="entry name" value="PPM-type phosphatase domain"/>
    <property type="match status" value="1"/>
</dbReference>
<dbReference type="EMBL" id="JAUQYP010000001">
    <property type="protein sequence ID" value="MDO8106955.1"/>
    <property type="molecule type" value="Genomic_DNA"/>
</dbReference>
<sequence>MRPTLRSALLSITGPHRSSNQDAAVASTGYALVADGVGGHAGGDVASRVVGGTVVQSLRGRTVAQVPDPELAAILERANAALAEQSAAEPRLTGLATTFTGIFAGPHGLRVAHIGDSRGYMVRGGIGSRVTHDDSYVQLLVDTGVLDPAAAWQHPQGNLLTRVLSGTRQDAEHVGLQHHEARAGDRWLLCSDGLTDYVEEPGVLRILISAAGPQEATERLLAAALAADAHDNVTVVVCDVVDLDHPGSALRETGGPEVPEVPELLLGGSILRHDGEPNLEAPAPLLAVGPQDAGSNGNRQNG</sequence>
<dbReference type="SUPFAM" id="SSF81606">
    <property type="entry name" value="PP2C-like"/>
    <property type="match status" value="1"/>
</dbReference>
<reference evidence="3 4" key="1">
    <citation type="submission" date="2023-07" db="EMBL/GenBank/DDBJ databases">
        <title>Description of novel actinomycetes strains, isolated from tidal flat sediment.</title>
        <authorList>
            <person name="Lu C."/>
        </authorList>
    </citation>
    <scope>NUCLEOTIDE SEQUENCE [LARGE SCALE GENOMIC DNA]</scope>
    <source>
        <strain evidence="3 4">SYSU T00b441</strain>
    </source>
</reference>
<evidence type="ECO:0000313" key="4">
    <source>
        <dbReference type="Proteomes" id="UP001232536"/>
    </source>
</evidence>
<dbReference type="CDD" id="cd00143">
    <property type="entry name" value="PP2Cc"/>
    <property type="match status" value="1"/>
</dbReference>
<dbReference type="InterPro" id="IPR036457">
    <property type="entry name" value="PPM-type-like_dom_sf"/>
</dbReference>
<comment type="caution">
    <text evidence="3">The sequence shown here is derived from an EMBL/GenBank/DDBJ whole genome shotgun (WGS) entry which is preliminary data.</text>
</comment>
<dbReference type="PROSITE" id="PS51746">
    <property type="entry name" value="PPM_2"/>
    <property type="match status" value="1"/>
</dbReference>
<gene>
    <name evidence="3" type="ORF">Q6348_07060</name>
</gene>
<organism evidence="3 4">
    <name type="scientific">Actinotalea lenta</name>
    <dbReference type="NCBI Taxonomy" id="3064654"/>
    <lineage>
        <taxon>Bacteria</taxon>
        <taxon>Bacillati</taxon>
        <taxon>Actinomycetota</taxon>
        <taxon>Actinomycetes</taxon>
        <taxon>Micrococcales</taxon>
        <taxon>Cellulomonadaceae</taxon>
        <taxon>Actinotalea</taxon>
    </lineage>
</organism>
<proteinExistence type="predicted"/>
<name>A0ABT9D7V9_9CELL</name>
<accession>A0ABT9D7V9</accession>
<keyword evidence="4" id="KW-1185">Reference proteome</keyword>